<dbReference type="PROSITE" id="PS50888">
    <property type="entry name" value="BHLH"/>
    <property type="match status" value="1"/>
</dbReference>
<feature type="coiled-coil region" evidence="5">
    <location>
        <begin position="219"/>
        <end position="246"/>
    </location>
</feature>
<dbReference type="Pfam" id="PF00010">
    <property type="entry name" value="HLH"/>
    <property type="match status" value="1"/>
</dbReference>
<dbReference type="SMART" id="SM00353">
    <property type="entry name" value="HLH"/>
    <property type="match status" value="1"/>
</dbReference>
<evidence type="ECO:0000256" key="3">
    <source>
        <dbReference type="ARBA" id="ARBA00023163"/>
    </source>
</evidence>
<organism evidence="8 9">
    <name type="scientific">Dipteronia dyeriana</name>
    <dbReference type="NCBI Taxonomy" id="168575"/>
    <lineage>
        <taxon>Eukaryota</taxon>
        <taxon>Viridiplantae</taxon>
        <taxon>Streptophyta</taxon>
        <taxon>Embryophyta</taxon>
        <taxon>Tracheophyta</taxon>
        <taxon>Spermatophyta</taxon>
        <taxon>Magnoliopsida</taxon>
        <taxon>eudicotyledons</taxon>
        <taxon>Gunneridae</taxon>
        <taxon>Pentapetalae</taxon>
        <taxon>rosids</taxon>
        <taxon>malvids</taxon>
        <taxon>Sapindales</taxon>
        <taxon>Sapindaceae</taxon>
        <taxon>Hippocastanoideae</taxon>
        <taxon>Acereae</taxon>
        <taxon>Dipteronia</taxon>
    </lineage>
</organism>
<keyword evidence="5" id="KW-0175">Coiled coil</keyword>
<evidence type="ECO:0000313" key="8">
    <source>
        <dbReference type="EMBL" id="KAK2656703.1"/>
    </source>
</evidence>
<evidence type="ECO:0000256" key="6">
    <source>
        <dbReference type="SAM" id="MobiDB-lite"/>
    </source>
</evidence>
<feature type="compositionally biased region" description="Polar residues" evidence="6">
    <location>
        <begin position="151"/>
        <end position="161"/>
    </location>
</feature>
<name>A0AAD9XC92_9ROSI</name>
<dbReference type="InterPro" id="IPR011598">
    <property type="entry name" value="bHLH_dom"/>
</dbReference>
<evidence type="ECO:0000256" key="1">
    <source>
        <dbReference type="ARBA" id="ARBA00004123"/>
    </source>
</evidence>
<dbReference type="GO" id="GO:0005634">
    <property type="term" value="C:nucleus"/>
    <property type="evidence" value="ECO:0007669"/>
    <property type="project" value="UniProtKB-SubCell"/>
</dbReference>
<keyword evidence="2" id="KW-0805">Transcription regulation</keyword>
<keyword evidence="9" id="KW-1185">Reference proteome</keyword>
<keyword evidence="4" id="KW-0539">Nucleus</keyword>
<sequence length="360" mass="40575">MDISSAKWLSELGMDEYNIINQCDMDSLAEFTNDQDIATALGLGGNLKQSFSSESFSSYSAAFNETNQTRFDHQSRPSKQTKTNSWNSTITTDHLSPVSSPTSQFLSFDQSNPLPANNNSKLLYKNIDYSLKHKDESSAPVNIHFPHHLGSENSLDNQNYATKPNNHGINMSYSNTKTPAMAKDHILAERKRREKLSQRFIALSAIVPGLKKMDKASVLGDAIKYVKELQERVKVLEEQTRKRTVESVVFVKKSQLSTDDESTTCDEIFDNTFDSVLPEIEARASDKDVLIRIHFDKQKGSLPKILSEVEGFQLSILNSTVLPFGNSTHDLTIIAQKNDEFSMTMKNFVKELRQALLKFM</sequence>
<keyword evidence="3" id="KW-0804">Transcription</keyword>
<evidence type="ECO:0000256" key="4">
    <source>
        <dbReference type="ARBA" id="ARBA00023242"/>
    </source>
</evidence>
<dbReference type="EMBL" id="JANJYI010000003">
    <property type="protein sequence ID" value="KAK2656703.1"/>
    <property type="molecule type" value="Genomic_DNA"/>
</dbReference>
<accession>A0AAD9XC92</accession>
<evidence type="ECO:0000259" key="7">
    <source>
        <dbReference type="PROSITE" id="PS50888"/>
    </source>
</evidence>
<reference evidence="8" key="1">
    <citation type="journal article" date="2023" name="Plant J.">
        <title>Genome sequences and population genomics provide insights into the demographic history, inbreeding, and mutation load of two 'living fossil' tree species of Dipteronia.</title>
        <authorList>
            <person name="Feng Y."/>
            <person name="Comes H.P."/>
            <person name="Chen J."/>
            <person name="Zhu S."/>
            <person name="Lu R."/>
            <person name="Zhang X."/>
            <person name="Li P."/>
            <person name="Qiu J."/>
            <person name="Olsen K.M."/>
            <person name="Qiu Y."/>
        </authorList>
    </citation>
    <scope>NUCLEOTIDE SEQUENCE</scope>
    <source>
        <strain evidence="8">KIB01</strain>
    </source>
</reference>
<dbReference type="InterPro" id="IPR052610">
    <property type="entry name" value="bHLH_transcription_regulator"/>
</dbReference>
<comment type="caution">
    <text evidence="8">The sequence shown here is derived from an EMBL/GenBank/DDBJ whole genome shotgun (WGS) entry which is preliminary data.</text>
</comment>
<evidence type="ECO:0000313" key="9">
    <source>
        <dbReference type="Proteomes" id="UP001280121"/>
    </source>
</evidence>
<gene>
    <name evidence="8" type="ORF">Ddye_009755</name>
</gene>
<dbReference type="CDD" id="cd11452">
    <property type="entry name" value="bHLH_AtNAI1_like"/>
    <property type="match status" value="1"/>
</dbReference>
<feature type="compositionally biased region" description="Polar residues" evidence="6">
    <location>
        <begin position="77"/>
        <end position="112"/>
    </location>
</feature>
<evidence type="ECO:0000256" key="2">
    <source>
        <dbReference type="ARBA" id="ARBA00023015"/>
    </source>
</evidence>
<proteinExistence type="predicted"/>
<comment type="subcellular location">
    <subcellularLocation>
        <location evidence="1">Nucleus</location>
    </subcellularLocation>
</comment>
<dbReference type="PANTHER" id="PTHR45959">
    <property type="entry name" value="BHLH TRANSCRIPTION FACTOR"/>
    <property type="match status" value="1"/>
</dbReference>
<evidence type="ECO:0000256" key="5">
    <source>
        <dbReference type="SAM" id="Coils"/>
    </source>
</evidence>
<dbReference type="PANTHER" id="PTHR45959:SF2">
    <property type="entry name" value="BHLH TRANSCRIPTION FACTOR"/>
    <property type="match status" value="1"/>
</dbReference>
<dbReference type="GO" id="GO:0046983">
    <property type="term" value="F:protein dimerization activity"/>
    <property type="evidence" value="ECO:0007669"/>
    <property type="project" value="InterPro"/>
</dbReference>
<protein>
    <recommendedName>
        <fullName evidence="7">BHLH domain-containing protein</fullName>
    </recommendedName>
</protein>
<dbReference type="SUPFAM" id="SSF47459">
    <property type="entry name" value="HLH, helix-loop-helix DNA-binding domain"/>
    <property type="match status" value="1"/>
</dbReference>
<feature type="domain" description="BHLH" evidence="7">
    <location>
        <begin position="180"/>
        <end position="229"/>
    </location>
</feature>
<feature type="region of interest" description="Disordered" evidence="6">
    <location>
        <begin position="142"/>
        <end position="161"/>
    </location>
</feature>
<feature type="region of interest" description="Disordered" evidence="6">
    <location>
        <begin position="68"/>
        <end position="112"/>
    </location>
</feature>
<dbReference type="Gene3D" id="4.10.280.10">
    <property type="entry name" value="Helix-loop-helix DNA-binding domain"/>
    <property type="match status" value="1"/>
</dbReference>
<dbReference type="InterPro" id="IPR036638">
    <property type="entry name" value="HLH_DNA-bd_sf"/>
</dbReference>
<dbReference type="AlphaFoldDB" id="A0AAD9XC92"/>
<dbReference type="Proteomes" id="UP001280121">
    <property type="component" value="Unassembled WGS sequence"/>
</dbReference>